<dbReference type="EMBL" id="CADCUE010000097">
    <property type="protein sequence ID" value="CAA9328298.1"/>
    <property type="molecule type" value="Genomic_DNA"/>
</dbReference>
<organism evidence="2">
    <name type="scientific">uncultured Frankineae bacterium</name>
    <dbReference type="NCBI Taxonomy" id="437475"/>
    <lineage>
        <taxon>Bacteria</taxon>
        <taxon>Bacillati</taxon>
        <taxon>Actinomycetota</taxon>
        <taxon>Actinomycetes</taxon>
        <taxon>Frankiales</taxon>
        <taxon>environmental samples</taxon>
    </lineage>
</organism>
<proteinExistence type="predicted"/>
<feature type="compositionally biased region" description="Low complexity" evidence="1">
    <location>
        <begin position="14"/>
        <end position="23"/>
    </location>
</feature>
<gene>
    <name evidence="2" type="ORF">AVDCRST_MAG16-1149</name>
</gene>
<reference evidence="2" key="1">
    <citation type="submission" date="2020-02" db="EMBL/GenBank/DDBJ databases">
        <authorList>
            <person name="Meier V. D."/>
        </authorList>
    </citation>
    <scope>NUCLEOTIDE SEQUENCE</scope>
    <source>
        <strain evidence="2">AVDCRST_MAG16</strain>
    </source>
</reference>
<sequence length="45" mass="4757">MADRRDLRPPTGATRTRGLLTRLPEAGAQADRGQAVTGGLDTHSL</sequence>
<dbReference type="AlphaFoldDB" id="A0A6J4LBV0"/>
<evidence type="ECO:0000313" key="2">
    <source>
        <dbReference type="EMBL" id="CAA9328298.1"/>
    </source>
</evidence>
<name>A0A6J4LBV0_9ACTN</name>
<evidence type="ECO:0000256" key="1">
    <source>
        <dbReference type="SAM" id="MobiDB-lite"/>
    </source>
</evidence>
<feature type="region of interest" description="Disordered" evidence="1">
    <location>
        <begin position="1"/>
        <end position="45"/>
    </location>
</feature>
<accession>A0A6J4LBV0</accession>
<protein>
    <submittedName>
        <fullName evidence="2">Uncharacterized protein</fullName>
    </submittedName>
</protein>